<reference evidence="2" key="1">
    <citation type="journal article" date="2015" name="Nature">
        <title>Complex archaea that bridge the gap between prokaryotes and eukaryotes.</title>
        <authorList>
            <person name="Spang A."/>
            <person name="Saw J.H."/>
            <person name="Jorgensen S.L."/>
            <person name="Zaremba-Niedzwiedzka K."/>
            <person name="Martijn J."/>
            <person name="Lind A.E."/>
            <person name="van Eijk R."/>
            <person name="Schleper C."/>
            <person name="Guy L."/>
            <person name="Ettema T.J."/>
        </authorList>
    </citation>
    <scope>NUCLEOTIDE SEQUENCE</scope>
</reference>
<name>A0A0F9UYT8_9ZZZZ</name>
<dbReference type="EMBL" id="LAZR01000092">
    <property type="protein sequence ID" value="KKN92707.1"/>
    <property type="molecule type" value="Genomic_DNA"/>
</dbReference>
<keyword evidence="1" id="KW-1133">Transmembrane helix</keyword>
<dbReference type="AlphaFoldDB" id="A0A0F9UYT8"/>
<accession>A0A0F9UYT8</accession>
<sequence length="121" mass="13409">MTAKKRTKVLVIVAVGLVAILGCVLWIELPRREVRALDASYKQIRRGMSESETIGIMGSAGTAGPGTPSAQAYWDDERLSDDETARIAKTLRYRVETFFLPITFEIALDEGGHVVGKHRYD</sequence>
<proteinExistence type="predicted"/>
<keyword evidence="1" id="KW-0472">Membrane</keyword>
<evidence type="ECO:0000313" key="2">
    <source>
        <dbReference type="EMBL" id="KKN92707.1"/>
    </source>
</evidence>
<dbReference type="PROSITE" id="PS51257">
    <property type="entry name" value="PROKAR_LIPOPROTEIN"/>
    <property type="match status" value="1"/>
</dbReference>
<feature type="transmembrane region" description="Helical" evidence="1">
    <location>
        <begin position="9"/>
        <end position="27"/>
    </location>
</feature>
<keyword evidence="1" id="KW-0812">Transmembrane</keyword>
<comment type="caution">
    <text evidence="2">The sequence shown here is derived from an EMBL/GenBank/DDBJ whole genome shotgun (WGS) entry which is preliminary data.</text>
</comment>
<gene>
    <name evidence="2" type="ORF">LCGC14_0204500</name>
</gene>
<evidence type="ECO:0000256" key="1">
    <source>
        <dbReference type="SAM" id="Phobius"/>
    </source>
</evidence>
<protein>
    <submittedName>
        <fullName evidence="2">Uncharacterized protein</fullName>
    </submittedName>
</protein>
<organism evidence="2">
    <name type="scientific">marine sediment metagenome</name>
    <dbReference type="NCBI Taxonomy" id="412755"/>
    <lineage>
        <taxon>unclassified sequences</taxon>
        <taxon>metagenomes</taxon>
        <taxon>ecological metagenomes</taxon>
    </lineage>
</organism>